<feature type="non-terminal residue" evidence="1">
    <location>
        <position position="1"/>
    </location>
</feature>
<evidence type="ECO:0000313" key="2">
    <source>
        <dbReference type="Proteomes" id="UP000265520"/>
    </source>
</evidence>
<reference evidence="1 2" key="1">
    <citation type="journal article" date="2018" name="Front. Plant Sci.">
        <title>Red Clover (Trifolium pratense) and Zigzag Clover (T. medium) - A Picture of Genomic Similarities and Differences.</title>
        <authorList>
            <person name="Dluhosova J."/>
            <person name="Istvanek J."/>
            <person name="Nedelnik J."/>
            <person name="Repkova J."/>
        </authorList>
    </citation>
    <scope>NUCLEOTIDE SEQUENCE [LARGE SCALE GENOMIC DNA]</scope>
    <source>
        <strain evidence="2">cv. 10/8</strain>
        <tissue evidence="1">Leaf</tissue>
    </source>
</reference>
<protein>
    <submittedName>
        <fullName evidence="1">Serine/threonine-protein phosphatase 7 long form-like protein</fullName>
    </submittedName>
</protein>
<evidence type="ECO:0000313" key="1">
    <source>
        <dbReference type="EMBL" id="MCI57521.1"/>
    </source>
</evidence>
<sequence>NGKKLTNLNKLVPTNEERWDQVIRATGLWGLANTGFSFLDRTPLASFVDRWHRETSSFHIPGGEITSL</sequence>
<dbReference type="Proteomes" id="UP000265520">
    <property type="component" value="Unassembled WGS sequence"/>
</dbReference>
<keyword evidence="2" id="KW-1185">Reference proteome</keyword>
<name>A0A392T8V6_9FABA</name>
<organism evidence="1 2">
    <name type="scientific">Trifolium medium</name>
    <dbReference type="NCBI Taxonomy" id="97028"/>
    <lineage>
        <taxon>Eukaryota</taxon>
        <taxon>Viridiplantae</taxon>
        <taxon>Streptophyta</taxon>
        <taxon>Embryophyta</taxon>
        <taxon>Tracheophyta</taxon>
        <taxon>Spermatophyta</taxon>
        <taxon>Magnoliopsida</taxon>
        <taxon>eudicotyledons</taxon>
        <taxon>Gunneridae</taxon>
        <taxon>Pentapetalae</taxon>
        <taxon>rosids</taxon>
        <taxon>fabids</taxon>
        <taxon>Fabales</taxon>
        <taxon>Fabaceae</taxon>
        <taxon>Papilionoideae</taxon>
        <taxon>50 kb inversion clade</taxon>
        <taxon>NPAAA clade</taxon>
        <taxon>Hologalegina</taxon>
        <taxon>IRL clade</taxon>
        <taxon>Trifolieae</taxon>
        <taxon>Trifolium</taxon>
    </lineage>
</organism>
<accession>A0A392T8V6</accession>
<dbReference type="AlphaFoldDB" id="A0A392T8V6"/>
<dbReference type="EMBL" id="LXQA010530445">
    <property type="protein sequence ID" value="MCI57521.1"/>
    <property type="molecule type" value="Genomic_DNA"/>
</dbReference>
<comment type="caution">
    <text evidence="1">The sequence shown here is derived from an EMBL/GenBank/DDBJ whole genome shotgun (WGS) entry which is preliminary data.</text>
</comment>
<proteinExistence type="predicted"/>